<dbReference type="EMBL" id="JSWE01000011">
    <property type="protein sequence ID" value="KIE06273.1"/>
    <property type="molecule type" value="Genomic_DNA"/>
</dbReference>
<dbReference type="STRING" id="86105.NF27_AK00050"/>
<accession>A0A0C1QQW8</accession>
<dbReference type="AlphaFoldDB" id="A0A0C1QQW8"/>
<dbReference type="InterPro" id="IPR019734">
    <property type="entry name" value="TPR_rpt"/>
</dbReference>
<gene>
    <name evidence="3" type="ORF">NF27_AK00050</name>
</gene>
<evidence type="ECO:0000256" key="1">
    <source>
        <dbReference type="PROSITE-ProRule" id="PRU00339"/>
    </source>
</evidence>
<protein>
    <recommendedName>
        <fullName evidence="2">ORC1/DEAH AAA+ ATPase domain-containing protein</fullName>
    </recommendedName>
</protein>
<dbReference type="PROSITE" id="PS50005">
    <property type="entry name" value="TPR"/>
    <property type="match status" value="1"/>
</dbReference>
<dbReference type="SUPFAM" id="SSF52540">
    <property type="entry name" value="P-loop containing nucleoside triphosphate hydrolases"/>
    <property type="match status" value="1"/>
</dbReference>
<evidence type="ECO:0000313" key="3">
    <source>
        <dbReference type="EMBL" id="KIE06273.1"/>
    </source>
</evidence>
<sequence length="961" mass="112014">MGKKMRSSLHTGNIGLRRVVTNIDISEQFIKSQRVDSLLQSLTGEVTVVRQLRRISYSNDNTTTLFSSGYGLSKVGKIRSTLYNANKKDLKRNYSTVPEPVRKDRFKELSDKLKDWSVDGAATFLSTLVGFSAATLIPPIYTERKQKEVRRIIGAERMELELRNIAPPTREYKVFVERKEAINNLEKEFLVLEKESRIQEIIITGVQGSGKSELAEEYAQKYSERMLAMLPDNILTVKIFRVENELDFKRQYREFARELGIRTEDYDDKKLISKVHEELKHREHWLLVFDNLDNEKASESADYKFISNYIPASASQKGRVLITCRDLKVIPIDRRYSIGVIDVTSPAYRFSKEETNDLIDRMLGKDHREHNAGREWKERLGASLGYLPHAIKKAALYIAAQGETEGGEEKKIKTYTDEIRKELGLKDGEYPNVKIRYEEINKVINKKSIAAIDNNPLAKKILRFIQFLNPDFIQIELLRKRFRVGEKREESEFIEAIELLKRYALLEERSDNQWKLHRSVVKYFQEAEIDDRSSRLNKIIEFFRKNFKRDNTSQNVINNNALFIPHIENVITQREDIERSIESKYFRIAQASHYMMTGRSRKAREVLKKNIESIAKENLGTDDLQRFEDLNAEAKKNKGNIFYTQRMMRENENECFNLICKGLKEGNKGLLTIYAQTLYHLGRTYFDIGGSVSKYDQYLKQAVQVREIIDKELQQDSSNALKAAEEKYNDYYMDSILVERNGVLEFERKTKASVNEMEKIISKYDDLIKRKIEDKNKWSCRSEQFRTRQKIAVGKILYQEKKKECDKAVQEMYKDYIDKSEGSSITSEDVFNYLTEGNRKSDTRQAKYLNDMGRLLLIKEEYDQALRFYVTAVEIETDKGSRSLDLSEAYLKIAKIYIAKNNMDGGSAVLKKCIRIQEEIGIGKNHEQYREAIGVESGIVGSRSYAYRMEQELKSRDIYII</sequence>
<dbReference type="Proteomes" id="UP000031258">
    <property type="component" value="Unassembled WGS sequence"/>
</dbReference>
<organism evidence="3 4">
    <name type="scientific">Candidatus Jidaibacter acanthamoebae</name>
    <dbReference type="NCBI Taxonomy" id="86105"/>
    <lineage>
        <taxon>Bacteria</taxon>
        <taxon>Pseudomonadati</taxon>
        <taxon>Pseudomonadota</taxon>
        <taxon>Alphaproteobacteria</taxon>
        <taxon>Rickettsiales</taxon>
        <taxon>Candidatus Midichloriaceae</taxon>
        <taxon>Candidatus Jidaibacter</taxon>
    </lineage>
</organism>
<dbReference type="GO" id="GO:0016887">
    <property type="term" value="F:ATP hydrolysis activity"/>
    <property type="evidence" value="ECO:0007669"/>
    <property type="project" value="InterPro"/>
</dbReference>
<reference evidence="3 4" key="1">
    <citation type="submission" date="2014-11" db="EMBL/GenBank/DDBJ databases">
        <title>A Rickettsiales Symbiont of Amoebae With Ancient Features.</title>
        <authorList>
            <person name="Schulz F."/>
            <person name="Martijn J."/>
            <person name="Wascher F."/>
            <person name="Kostanjsek R."/>
            <person name="Ettema T.J."/>
            <person name="Horn M."/>
        </authorList>
    </citation>
    <scope>NUCLEOTIDE SEQUENCE [LARGE SCALE GENOMIC DNA]</scope>
    <source>
        <strain evidence="3 4">UWC36</strain>
    </source>
</reference>
<dbReference type="Pfam" id="PF13401">
    <property type="entry name" value="AAA_22"/>
    <property type="match status" value="1"/>
</dbReference>
<proteinExistence type="predicted"/>
<dbReference type="Gene3D" id="1.25.40.10">
    <property type="entry name" value="Tetratricopeptide repeat domain"/>
    <property type="match status" value="1"/>
</dbReference>
<dbReference type="InterPro" id="IPR011990">
    <property type="entry name" value="TPR-like_helical_dom_sf"/>
</dbReference>
<evidence type="ECO:0000313" key="4">
    <source>
        <dbReference type="Proteomes" id="UP000031258"/>
    </source>
</evidence>
<dbReference type="Gene3D" id="3.40.50.300">
    <property type="entry name" value="P-loop containing nucleotide triphosphate hydrolases"/>
    <property type="match status" value="1"/>
</dbReference>
<dbReference type="InterPro" id="IPR027417">
    <property type="entry name" value="P-loop_NTPase"/>
</dbReference>
<name>A0A0C1QQW8_9RICK</name>
<dbReference type="InterPro" id="IPR049945">
    <property type="entry name" value="AAA_22"/>
</dbReference>
<keyword evidence="1" id="KW-0802">TPR repeat</keyword>
<feature type="repeat" description="TPR" evidence="1">
    <location>
        <begin position="846"/>
        <end position="879"/>
    </location>
</feature>
<keyword evidence="4" id="KW-1185">Reference proteome</keyword>
<feature type="domain" description="ORC1/DEAH AAA+ ATPase" evidence="2">
    <location>
        <begin position="201"/>
        <end position="297"/>
    </location>
</feature>
<dbReference type="SUPFAM" id="SSF48452">
    <property type="entry name" value="TPR-like"/>
    <property type="match status" value="1"/>
</dbReference>
<comment type="caution">
    <text evidence="3">The sequence shown here is derived from an EMBL/GenBank/DDBJ whole genome shotgun (WGS) entry which is preliminary data.</text>
</comment>
<evidence type="ECO:0000259" key="2">
    <source>
        <dbReference type="Pfam" id="PF13401"/>
    </source>
</evidence>
<dbReference type="SMART" id="SM00028">
    <property type="entry name" value="TPR"/>
    <property type="match status" value="2"/>
</dbReference>